<evidence type="ECO:0000313" key="11">
    <source>
        <dbReference type="Proteomes" id="UP000054742"/>
    </source>
</evidence>
<dbReference type="OrthoDB" id="7058480at2"/>
<evidence type="ECO:0000256" key="3">
    <source>
        <dbReference type="ARBA" id="ARBA00035126"/>
    </source>
</evidence>
<evidence type="ECO:0000256" key="4">
    <source>
        <dbReference type="ARBA" id="ARBA00035252"/>
    </source>
</evidence>
<reference evidence="10 11" key="1">
    <citation type="submission" date="2015-11" db="EMBL/GenBank/DDBJ databases">
        <title>Genomic analysis of 38 Legionella species identifies large and diverse effector repertoires.</title>
        <authorList>
            <person name="Burstein D."/>
            <person name="Amaro F."/>
            <person name="Zusman T."/>
            <person name="Lifshitz Z."/>
            <person name="Cohen O."/>
            <person name="Gilbert J.A."/>
            <person name="Pupko T."/>
            <person name="Shuman H.A."/>
            <person name="Segal G."/>
        </authorList>
    </citation>
    <scope>NUCLEOTIDE SEQUENCE [LARGE SCALE GENOMIC DNA]</scope>
    <source>
        <strain evidence="10 11">ATCC 43878</strain>
    </source>
</reference>
<keyword evidence="1 7" id="KW-0808">Transferase</keyword>
<accession>A0A0W0SUS7</accession>
<name>A0A0W0SUS7_9GAMM</name>
<dbReference type="EMBL" id="LNXV01000003">
    <property type="protein sequence ID" value="KTC87043.1"/>
    <property type="molecule type" value="Genomic_DNA"/>
</dbReference>
<dbReference type="InterPro" id="IPR002934">
    <property type="entry name" value="Polymerase_NTP_transf_dom"/>
</dbReference>
<dbReference type="Proteomes" id="UP000054742">
    <property type="component" value="Unassembled WGS sequence"/>
</dbReference>
<dbReference type="InterPro" id="IPR024172">
    <property type="entry name" value="AadA/Aad9"/>
</dbReference>
<dbReference type="InterPro" id="IPR043519">
    <property type="entry name" value="NT_sf"/>
</dbReference>
<dbReference type="Gene3D" id="3.30.460.10">
    <property type="entry name" value="Beta Polymerase, domain 2"/>
    <property type="match status" value="1"/>
</dbReference>
<evidence type="ECO:0000256" key="6">
    <source>
        <dbReference type="ARBA" id="ARBA00048566"/>
    </source>
</evidence>
<dbReference type="SUPFAM" id="SSF81301">
    <property type="entry name" value="Nucleotidyltransferase"/>
    <property type="match status" value="1"/>
</dbReference>
<keyword evidence="11" id="KW-1185">Reference proteome</keyword>
<evidence type="ECO:0000256" key="1">
    <source>
        <dbReference type="ARBA" id="ARBA00022679"/>
    </source>
</evidence>
<dbReference type="Pfam" id="PF01909">
    <property type="entry name" value="NTP_transf_2"/>
    <property type="match status" value="1"/>
</dbReference>
<evidence type="ECO:0000259" key="8">
    <source>
        <dbReference type="Pfam" id="PF01909"/>
    </source>
</evidence>
<keyword evidence="7" id="KW-0547">Nucleotide-binding</keyword>
<dbReference type="RefSeq" id="WP_058440379.1">
    <property type="nucleotide sequence ID" value="NZ_CAAAHU010000001.1"/>
</dbReference>
<feature type="domain" description="Adenylyltransferase AadA C-terminal" evidence="9">
    <location>
        <begin position="153"/>
        <end position="254"/>
    </location>
</feature>
<feature type="domain" description="Polymerase nucleotidyl transferase" evidence="8">
    <location>
        <begin position="29"/>
        <end position="77"/>
    </location>
</feature>
<protein>
    <recommendedName>
        <fullName evidence="4 7">Aminoglycoside (3'') (9) adenylyltransferase</fullName>
        <ecNumber evidence="3 7">2.7.7.47</ecNumber>
    </recommendedName>
</protein>
<dbReference type="PATRIC" id="fig|29422.6.peg.285"/>
<dbReference type="CDD" id="cd05403">
    <property type="entry name" value="NT_KNTase_like"/>
    <property type="match status" value="1"/>
</dbReference>
<dbReference type="PIRSF" id="PIRSF000819">
    <property type="entry name" value="Streptomycin_3-adenylyltransf"/>
    <property type="match status" value="1"/>
</dbReference>
<dbReference type="EC" id="2.7.7.47" evidence="3 7"/>
<keyword evidence="7" id="KW-0067">ATP-binding</keyword>
<dbReference type="AlphaFoldDB" id="A0A0W0SUS7"/>
<dbReference type="InterPro" id="IPR025184">
    <property type="entry name" value="AadA_C"/>
</dbReference>
<dbReference type="GO" id="GO:0046677">
    <property type="term" value="P:response to antibiotic"/>
    <property type="evidence" value="ECO:0007669"/>
    <property type="project" value="UniProtKB-KW"/>
</dbReference>
<proteinExistence type="predicted"/>
<evidence type="ECO:0000256" key="7">
    <source>
        <dbReference type="PIRNR" id="PIRNR000819"/>
    </source>
</evidence>
<sequence length="276" mass="31892">MINTFSSEMQQQLKESINLLKVIFGAELLGVYLYGSSLIGGLQKYSDIDLFVVTSRATTLEERRRLIINLLQISGLYMKSTKLPIEMTFVEKAEINPWHYPPQFDFQYGEWLRTSFEMGHIEPWATHEMPDLALIITQILLKSHTLYGLEPKQLLSHVPYSDFIKAMLHDLGRLTEDLEYDTRNVLLTYARIWSTLKTNAIRSKPSAADWVMHHVPKSYQPVIQRAKLICIGVENEYWDDIKSLVKPCADFMIDKIHKATSLVDLNDPNNFIKLAE</sequence>
<comment type="catalytic activity">
    <reaction evidence="5 7">
        <text>spectinomycin + ATP = 9-O-adenylylspectinomycin + diphosphate</text>
        <dbReference type="Rhea" id="RHEA:63228"/>
        <dbReference type="ChEBI" id="CHEBI:30616"/>
        <dbReference type="ChEBI" id="CHEBI:33019"/>
        <dbReference type="ChEBI" id="CHEBI:146260"/>
        <dbReference type="ChEBI" id="CHEBI:146261"/>
    </reaction>
</comment>
<dbReference type="STRING" id="29422.Lbru_0272"/>
<comment type="caution">
    <text evidence="10">The sequence shown here is derived from an EMBL/GenBank/DDBJ whole genome shotgun (WGS) entry which is preliminary data.</text>
</comment>
<dbReference type="GO" id="GO:0070566">
    <property type="term" value="F:adenylyltransferase activity"/>
    <property type="evidence" value="ECO:0007669"/>
    <property type="project" value="InterPro"/>
</dbReference>
<evidence type="ECO:0000259" key="9">
    <source>
        <dbReference type="Pfam" id="PF13427"/>
    </source>
</evidence>
<dbReference type="GO" id="GO:0009012">
    <property type="term" value="F:aminoglycoside 3''-adenylyltransferase activity"/>
    <property type="evidence" value="ECO:0007669"/>
    <property type="project" value="UniProtKB-EC"/>
</dbReference>
<keyword evidence="7 10" id="KW-0548">Nucleotidyltransferase</keyword>
<evidence type="ECO:0000256" key="2">
    <source>
        <dbReference type="ARBA" id="ARBA00023251"/>
    </source>
</evidence>
<gene>
    <name evidence="10" type="primary">ant1</name>
    <name evidence="10" type="ORF">Lbru_0272</name>
</gene>
<evidence type="ECO:0000313" key="10">
    <source>
        <dbReference type="EMBL" id="KTC87043.1"/>
    </source>
</evidence>
<dbReference type="GO" id="GO:0005524">
    <property type="term" value="F:ATP binding"/>
    <property type="evidence" value="ECO:0007669"/>
    <property type="project" value="UniProtKB-KW"/>
</dbReference>
<evidence type="ECO:0000256" key="5">
    <source>
        <dbReference type="ARBA" id="ARBA00047831"/>
    </source>
</evidence>
<organism evidence="10 11">
    <name type="scientific">Legionella brunensis</name>
    <dbReference type="NCBI Taxonomy" id="29422"/>
    <lineage>
        <taxon>Bacteria</taxon>
        <taxon>Pseudomonadati</taxon>
        <taxon>Pseudomonadota</taxon>
        <taxon>Gammaproteobacteria</taxon>
        <taxon>Legionellales</taxon>
        <taxon>Legionellaceae</taxon>
        <taxon>Legionella</taxon>
    </lineage>
</organism>
<comment type="catalytic activity">
    <reaction evidence="6 7">
        <text>streptomycin + ATP = 3''-O-adenylylstreptomycin + diphosphate</text>
        <dbReference type="Rhea" id="RHEA:20245"/>
        <dbReference type="ChEBI" id="CHEBI:30616"/>
        <dbReference type="ChEBI" id="CHEBI:33019"/>
        <dbReference type="ChEBI" id="CHEBI:58007"/>
        <dbReference type="ChEBI" id="CHEBI:58605"/>
        <dbReference type="EC" id="2.7.7.47"/>
    </reaction>
</comment>
<dbReference type="Pfam" id="PF13427">
    <property type="entry name" value="AadA_C"/>
    <property type="match status" value="1"/>
</dbReference>
<keyword evidence="2 7" id="KW-0046">Antibiotic resistance</keyword>